<comment type="caution">
    <text evidence="3">The sequence shown here is derived from an EMBL/GenBank/DDBJ whole genome shotgun (WGS) entry which is preliminary data.</text>
</comment>
<evidence type="ECO:0000256" key="1">
    <source>
        <dbReference type="SAM" id="Coils"/>
    </source>
</evidence>
<feature type="coiled-coil region" evidence="1">
    <location>
        <begin position="186"/>
        <end position="232"/>
    </location>
</feature>
<reference evidence="3 4" key="1">
    <citation type="submission" date="2022-05" db="EMBL/GenBank/DDBJ databases">
        <authorList>
            <consortium name="Genoscope - CEA"/>
            <person name="William W."/>
        </authorList>
    </citation>
    <scope>NUCLEOTIDE SEQUENCE [LARGE SCALE GENOMIC DNA]</scope>
</reference>
<feature type="compositionally biased region" description="Basic and acidic residues" evidence="2">
    <location>
        <begin position="123"/>
        <end position="132"/>
    </location>
</feature>
<sequence length="250" mass="29219">MSSAQFVSTPSPSCSKETSNKKAAMFWTEEHDVIVVREMLANSSFAGTKRGTVQRGRKWNEISERLLRVEAPKFKVDQRGVRERYGLLAKAYRRKIREEERASGISTPELTEVEQALEDLIVREDEADRDQQETAAQKRKAKEDKKDAEEVRKRAMERLGDRMKRSEIEGKGKKRRSSGNNTLEYLKERNEMLDEFKKEELELKKQELQQEAKKNEAMMKLMSQQLAQQQKQIDGFQTMMITMFSKFLEK</sequence>
<proteinExistence type="predicted"/>
<keyword evidence="1" id="KW-0175">Coiled coil</keyword>
<feature type="region of interest" description="Disordered" evidence="2">
    <location>
        <begin position="123"/>
        <end position="183"/>
    </location>
</feature>
<feature type="compositionally biased region" description="Basic and acidic residues" evidence="2">
    <location>
        <begin position="141"/>
        <end position="171"/>
    </location>
</feature>
<dbReference type="PANTHER" id="PTHR33309">
    <property type="entry name" value="KERATIN, ULTRA HIGH-SULFUR MATRIX PROTEIN-LIKE"/>
    <property type="match status" value="1"/>
</dbReference>
<name>A0ABN8P7A5_9CNID</name>
<gene>
    <name evidence="3" type="ORF">PLOB_00037775</name>
</gene>
<accession>A0ABN8P7A5</accession>
<evidence type="ECO:0000313" key="4">
    <source>
        <dbReference type="Proteomes" id="UP001159405"/>
    </source>
</evidence>
<evidence type="ECO:0000256" key="2">
    <source>
        <dbReference type="SAM" id="MobiDB-lite"/>
    </source>
</evidence>
<protein>
    <submittedName>
        <fullName evidence="3">Uncharacterized protein</fullName>
    </submittedName>
</protein>
<dbReference type="EMBL" id="CALNXK010000055">
    <property type="protein sequence ID" value="CAH3135138.1"/>
    <property type="molecule type" value="Genomic_DNA"/>
</dbReference>
<evidence type="ECO:0000313" key="3">
    <source>
        <dbReference type="EMBL" id="CAH3135138.1"/>
    </source>
</evidence>
<dbReference type="PANTHER" id="PTHR33309:SF1">
    <property type="entry name" value="MYB_SANT-LIKE DNA-BINDING DOMAIN-CONTAINING PROTEIN"/>
    <property type="match status" value="1"/>
</dbReference>
<organism evidence="3 4">
    <name type="scientific">Porites lobata</name>
    <dbReference type="NCBI Taxonomy" id="104759"/>
    <lineage>
        <taxon>Eukaryota</taxon>
        <taxon>Metazoa</taxon>
        <taxon>Cnidaria</taxon>
        <taxon>Anthozoa</taxon>
        <taxon>Hexacorallia</taxon>
        <taxon>Scleractinia</taxon>
        <taxon>Fungiina</taxon>
        <taxon>Poritidae</taxon>
        <taxon>Porites</taxon>
    </lineage>
</organism>
<keyword evidence="4" id="KW-1185">Reference proteome</keyword>
<dbReference type="Proteomes" id="UP001159405">
    <property type="component" value="Unassembled WGS sequence"/>
</dbReference>